<sequence length="237" mass="26199">MALEVEDLRFHHPGQTRPFIAVERFHLEAGERVLIHGPSGCGKSTLLSLITGIRPLPRGRIRVAGEPFSELSQRRRDAFRADHIGVIFQAFNLLPYLSALDNVRLTPSFSKRRRRREGGADTSADKAGKESAALALLGRLGLDSTVARLPAHQLSFGQQQRVAAARALYGKPELIVADEPTSALDTEHRDGLMRLLAEQCERSGCALLMVSHDPDVARYFHRSLSFDELNQAAHHVA</sequence>
<dbReference type="InterPro" id="IPR003593">
    <property type="entry name" value="AAA+_ATPase"/>
</dbReference>
<keyword evidence="3 5" id="KW-0067">ATP-binding</keyword>
<dbReference type="RefSeq" id="WP_194865170.1">
    <property type="nucleotide sequence ID" value="NZ_ARXX01000029.1"/>
</dbReference>
<dbReference type="PROSITE" id="PS50893">
    <property type="entry name" value="ABC_TRANSPORTER_2"/>
    <property type="match status" value="1"/>
</dbReference>
<dbReference type="PANTHER" id="PTHR24220">
    <property type="entry name" value="IMPORT ATP-BINDING PROTEIN"/>
    <property type="match status" value="1"/>
</dbReference>
<dbReference type="Gene3D" id="3.40.50.300">
    <property type="entry name" value="P-loop containing nucleotide triphosphate hydrolases"/>
    <property type="match status" value="1"/>
</dbReference>
<keyword evidence="1" id="KW-0813">Transport</keyword>
<evidence type="ECO:0000256" key="3">
    <source>
        <dbReference type="ARBA" id="ARBA00022840"/>
    </source>
</evidence>
<proteinExistence type="predicted"/>
<evidence type="ECO:0000313" key="6">
    <source>
        <dbReference type="Proteomes" id="UP000662703"/>
    </source>
</evidence>
<dbReference type="InterPro" id="IPR015854">
    <property type="entry name" value="ABC_transpr_LolD-like"/>
</dbReference>
<dbReference type="SMART" id="SM00382">
    <property type="entry name" value="AAA"/>
    <property type="match status" value="1"/>
</dbReference>
<dbReference type="EMBL" id="ARXX01000029">
    <property type="protein sequence ID" value="MBF5056779.1"/>
    <property type="molecule type" value="Genomic_DNA"/>
</dbReference>
<dbReference type="PANTHER" id="PTHR24220:SF611">
    <property type="entry name" value="ATP-BINDING COMPONENT OF ABC TRANSPORTER-RELATED"/>
    <property type="match status" value="1"/>
</dbReference>
<evidence type="ECO:0000313" key="5">
    <source>
        <dbReference type="EMBL" id="MBF5056779.1"/>
    </source>
</evidence>
<comment type="caution">
    <text evidence="5">The sequence shown here is derived from an EMBL/GenBank/DDBJ whole genome shotgun (WGS) entry which is preliminary data.</text>
</comment>
<organism evidence="5 6">
    <name type="scientific">Alloalcanivorax profundimaris</name>
    <dbReference type="NCBI Taxonomy" id="2735259"/>
    <lineage>
        <taxon>Bacteria</taxon>
        <taxon>Pseudomonadati</taxon>
        <taxon>Pseudomonadota</taxon>
        <taxon>Gammaproteobacteria</taxon>
        <taxon>Oceanospirillales</taxon>
        <taxon>Alcanivoracaceae</taxon>
        <taxon>Alloalcanivorax</taxon>
    </lineage>
</organism>
<accession>A0ABS0ARK6</accession>
<keyword evidence="6" id="KW-1185">Reference proteome</keyword>
<evidence type="ECO:0000256" key="2">
    <source>
        <dbReference type="ARBA" id="ARBA00022741"/>
    </source>
</evidence>
<dbReference type="Pfam" id="PF00005">
    <property type="entry name" value="ABC_tran"/>
    <property type="match status" value="1"/>
</dbReference>
<evidence type="ECO:0000259" key="4">
    <source>
        <dbReference type="PROSITE" id="PS50893"/>
    </source>
</evidence>
<dbReference type="SUPFAM" id="SSF52540">
    <property type="entry name" value="P-loop containing nucleoside triphosphate hydrolases"/>
    <property type="match status" value="1"/>
</dbReference>
<dbReference type="GO" id="GO:0005524">
    <property type="term" value="F:ATP binding"/>
    <property type="evidence" value="ECO:0007669"/>
    <property type="project" value="UniProtKB-KW"/>
</dbReference>
<dbReference type="InterPro" id="IPR027417">
    <property type="entry name" value="P-loop_NTPase"/>
</dbReference>
<gene>
    <name evidence="5" type="ORF">Y5W_02073</name>
</gene>
<protein>
    <submittedName>
        <fullName evidence="5">ABC transporter ATP-binding protein</fullName>
    </submittedName>
</protein>
<reference evidence="5 6" key="1">
    <citation type="submission" date="2012-09" db="EMBL/GenBank/DDBJ databases">
        <title>Genome Sequence of alkane-degrading Bacterium Alcanivorax sp. 521-1.</title>
        <authorList>
            <person name="Lai Q."/>
            <person name="Shao Z."/>
        </authorList>
    </citation>
    <scope>NUCLEOTIDE SEQUENCE [LARGE SCALE GENOMIC DNA]</scope>
    <source>
        <strain evidence="5 6">521-1</strain>
    </source>
</reference>
<dbReference type="CDD" id="cd03255">
    <property type="entry name" value="ABC_MJ0796_LolCDE_FtsE"/>
    <property type="match status" value="1"/>
</dbReference>
<dbReference type="Proteomes" id="UP000662703">
    <property type="component" value="Unassembled WGS sequence"/>
</dbReference>
<keyword evidence="2" id="KW-0547">Nucleotide-binding</keyword>
<feature type="domain" description="ABC transporter" evidence="4">
    <location>
        <begin position="3"/>
        <end position="237"/>
    </location>
</feature>
<name>A0ABS0ARK6_9GAMM</name>
<dbReference type="InterPro" id="IPR017911">
    <property type="entry name" value="MacB-like_ATP-bd"/>
</dbReference>
<evidence type="ECO:0000256" key="1">
    <source>
        <dbReference type="ARBA" id="ARBA00022448"/>
    </source>
</evidence>
<dbReference type="InterPro" id="IPR003439">
    <property type="entry name" value="ABC_transporter-like_ATP-bd"/>
</dbReference>